<sequence>MDLSLLTPENSSIAEVLRTVQTKFLEGLIDAFERVDGKKTGPPFPGGGRVASPAQ</sequence>
<dbReference type="EMBL" id="CADCVH010000034">
    <property type="protein sequence ID" value="CAA9452581.1"/>
    <property type="molecule type" value="Genomic_DNA"/>
</dbReference>
<feature type="region of interest" description="Disordered" evidence="1">
    <location>
        <begin position="35"/>
        <end position="55"/>
    </location>
</feature>
<reference evidence="2" key="1">
    <citation type="submission" date="2020-02" db="EMBL/GenBank/DDBJ databases">
        <authorList>
            <person name="Meier V. D."/>
        </authorList>
    </citation>
    <scope>NUCLEOTIDE SEQUENCE</scope>
    <source>
        <strain evidence="2">AVDCRST_MAG02</strain>
    </source>
</reference>
<evidence type="ECO:0000256" key="1">
    <source>
        <dbReference type="SAM" id="MobiDB-lite"/>
    </source>
</evidence>
<organism evidence="2">
    <name type="scientific">uncultured Rubrobacteraceae bacterium</name>
    <dbReference type="NCBI Taxonomy" id="349277"/>
    <lineage>
        <taxon>Bacteria</taxon>
        <taxon>Bacillati</taxon>
        <taxon>Actinomycetota</taxon>
        <taxon>Rubrobacteria</taxon>
        <taxon>Rubrobacterales</taxon>
        <taxon>Rubrobacteraceae</taxon>
        <taxon>environmental samples</taxon>
    </lineage>
</organism>
<dbReference type="AlphaFoldDB" id="A0A6J4QRP3"/>
<proteinExistence type="predicted"/>
<gene>
    <name evidence="2" type="ORF">AVDCRST_MAG02-979</name>
</gene>
<accession>A0A6J4QRP3</accession>
<name>A0A6J4QRP3_9ACTN</name>
<evidence type="ECO:0000313" key="2">
    <source>
        <dbReference type="EMBL" id="CAA9452581.1"/>
    </source>
</evidence>
<protein>
    <submittedName>
        <fullName evidence="2">Uncharacterized protein</fullName>
    </submittedName>
</protein>